<organism evidence="1 2">
    <name type="scientific">Tanticharoenia sakaeratensis NBRC 103193</name>
    <dbReference type="NCBI Taxonomy" id="1231623"/>
    <lineage>
        <taxon>Bacteria</taxon>
        <taxon>Pseudomonadati</taxon>
        <taxon>Pseudomonadota</taxon>
        <taxon>Alphaproteobacteria</taxon>
        <taxon>Acetobacterales</taxon>
        <taxon>Acetobacteraceae</taxon>
        <taxon>Tanticharoenia</taxon>
    </lineage>
</organism>
<dbReference type="Proteomes" id="UP000032679">
    <property type="component" value="Unassembled WGS sequence"/>
</dbReference>
<accession>A0A0D6MNB3</accession>
<proteinExistence type="predicted"/>
<keyword evidence="2" id="KW-1185">Reference proteome</keyword>
<gene>
    <name evidence="1" type="ORF">Tasa_040_009</name>
</gene>
<evidence type="ECO:0000313" key="2">
    <source>
        <dbReference type="Proteomes" id="UP000032679"/>
    </source>
</evidence>
<protein>
    <submittedName>
        <fullName evidence="1">Uncharacterized protein</fullName>
    </submittedName>
</protein>
<reference evidence="1 2" key="1">
    <citation type="submission" date="2012-10" db="EMBL/GenBank/DDBJ databases">
        <title>Genome sequencing of Tanticharoenia sakaeratensis NBRC 103193.</title>
        <authorList>
            <person name="Azuma Y."/>
            <person name="Hadano H."/>
            <person name="Hirakawa H."/>
            <person name="Matsushita K."/>
        </authorList>
    </citation>
    <scope>NUCLEOTIDE SEQUENCE [LARGE SCALE GENOMIC DNA]</scope>
    <source>
        <strain evidence="1 2">NBRC 103193</strain>
    </source>
</reference>
<sequence>MQAAPAPVVDATPPLPTSCLQIATDSAQSGEGAFDATQYIATVPGTDIRLTISRLDVDDPGHHLSASDARGLAALAALGAVSAAGGRTPAGCQDATTSALAHTLSSDVAAGAAPHIVWRGVALQHGAHTMTATEIAANVRPDDGSGLLRLTATANGVAETGADRVIPSQASVDLSAPASAIASIGGLSTPIPVTVRALHVTVPAPSGDVTLEGNGRATVAPDPHDTNADGRVTVTNLPALIDVARHSGQSMLTTAMSVGQLVGHRSGDQTSWDIKYADDLILINNIPLPLSVH</sequence>
<dbReference type="AlphaFoldDB" id="A0A0D6MNB3"/>
<evidence type="ECO:0000313" key="1">
    <source>
        <dbReference type="EMBL" id="GAN55187.1"/>
    </source>
</evidence>
<comment type="caution">
    <text evidence="1">The sequence shown here is derived from an EMBL/GenBank/DDBJ whole genome shotgun (WGS) entry which is preliminary data.</text>
</comment>
<name>A0A0D6MNB3_9PROT</name>
<dbReference type="EMBL" id="BALE01000040">
    <property type="protein sequence ID" value="GAN55187.1"/>
    <property type="molecule type" value="Genomic_DNA"/>
</dbReference>